<dbReference type="InterPro" id="IPR013719">
    <property type="entry name" value="RTT106/SPT16-like_middle_dom"/>
</dbReference>
<dbReference type="Pfam" id="PF08512">
    <property type="entry name" value="Rttp106-like_middle"/>
    <property type="match status" value="1"/>
</dbReference>
<dbReference type="SUPFAM" id="SSF50729">
    <property type="entry name" value="PH domain-like"/>
    <property type="match status" value="1"/>
</dbReference>
<reference evidence="3" key="1">
    <citation type="submission" date="2023-01" db="EMBL/GenBank/DDBJ databases">
        <title>Metagenome sequencing of chrysophaentin producing Chrysophaeum taylorii.</title>
        <authorList>
            <person name="Davison J."/>
            <person name="Bewley C."/>
        </authorList>
    </citation>
    <scope>NUCLEOTIDE SEQUENCE</scope>
    <source>
        <strain evidence="3">NIES-1699</strain>
    </source>
</reference>
<evidence type="ECO:0000313" key="3">
    <source>
        <dbReference type="EMBL" id="KAJ8607174.1"/>
    </source>
</evidence>
<dbReference type="AlphaFoldDB" id="A0AAD7UI28"/>
<feature type="compositionally biased region" description="Acidic residues" evidence="1">
    <location>
        <begin position="306"/>
        <end position="328"/>
    </location>
</feature>
<sequence length="381" mass="41245">MADEEALVTSLEELVAEKKVSDPKKMSLRLQQLAQRCVALCAPSVTTDVGEVVLDLEIACLQPRGTFRVIVGKAGCVVGEKIGFSWDEVMELFLAPSSETETAQDVAFCTVATLRARSEIEASTKAAKAEFQQRCVVFAAKKKMVDPPDEFFASLDLPPKKMTAQAAVAVALSTLAKKPLRQLLKGSKDRFLTSATGAPYLRASLGAAQGHLALVPSGILFLKPCVFLPVGLLGSVSCGRAGGASHASASFFDLTVDMDPPFSEGNVKSPTFEFSNISKDELPALQRFLTQVLLPARDNKPGASDHDDDDDGDDDDDDDDDFDPDATDDENRQPLSDDDDDDDREEEEEEEEEDFVSDDGLQPGGLEDENDEPVTKKRRGH</sequence>
<protein>
    <recommendedName>
        <fullName evidence="2">Histone chaperone RTT106/FACT complex subunit SPT16-like middle domain-containing protein</fullName>
    </recommendedName>
</protein>
<dbReference type="GO" id="GO:0042393">
    <property type="term" value="F:histone binding"/>
    <property type="evidence" value="ECO:0007669"/>
    <property type="project" value="TreeGrafter"/>
</dbReference>
<comment type="caution">
    <text evidence="3">The sequence shown here is derived from an EMBL/GenBank/DDBJ whole genome shotgun (WGS) entry which is preliminary data.</text>
</comment>
<proteinExistence type="predicted"/>
<evidence type="ECO:0000259" key="2">
    <source>
        <dbReference type="SMART" id="SM01287"/>
    </source>
</evidence>
<dbReference type="InterPro" id="IPR050454">
    <property type="entry name" value="RTT106/SSRP1_HistChap/FACT"/>
</dbReference>
<dbReference type="InterPro" id="IPR011993">
    <property type="entry name" value="PH-like_dom_sf"/>
</dbReference>
<dbReference type="PANTHER" id="PTHR45849:SF1">
    <property type="entry name" value="FACT COMPLEX SUBUNIT SSRP1"/>
    <property type="match status" value="1"/>
</dbReference>
<feature type="region of interest" description="Disordered" evidence="1">
    <location>
        <begin position="295"/>
        <end position="381"/>
    </location>
</feature>
<dbReference type="EMBL" id="JAQMWT010000230">
    <property type="protein sequence ID" value="KAJ8607174.1"/>
    <property type="molecule type" value="Genomic_DNA"/>
</dbReference>
<evidence type="ECO:0000256" key="1">
    <source>
        <dbReference type="SAM" id="MobiDB-lite"/>
    </source>
</evidence>
<keyword evidence="4" id="KW-1185">Reference proteome</keyword>
<organism evidence="3 4">
    <name type="scientific">Chrysophaeum taylorii</name>
    <dbReference type="NCBI Taxonomy" id="2483200"/>
    <lineage>
        <taxon>Eukaryota</taxon>
        <taxon>Sar</taxon>
        <taxon>Stramenopiles</taxon>
        <taxon>Ochrophyta</taxon>
        <taxon>Pelagophyceae</taxon>
        <taxon>Pelagomonadales</taxon>
        <taxon>Pelagomonadaceae</taxon>
        <taxon>Chrysophaeum</taxon>
    </lineage>
</organism>
<dbReference type="GO" id="GO:0035101">
    <property type="term" value="C:FACT complex"/>
    <property type="evidence" value="ECO:0007669"/>
    <property type="project" value="TreeGrafter"/>
</dbReference>
<evidence type="ECO:0000313" key="4">
    <source>
        <dbReference type="Proteomes" id="UP001230188"/>
    </source>
</evidence>
<gene>
    <name evidence="3" type="ORF">CTAYLR_007353</name>
</gene>
<name>A0AAD7UI28_9STRA</name>
<dbReference type="Gene3D" id="2.30.29.30">
    <property type="entry name" value="Pleckstrin-homology domain (PH domain)/Phosphotyrosine-binding domain (PTB)"/>
    <property type="match status" value="1"/>
</dbReference>
<feature type="domain" description="Histone chaperone RTT106/FACT complex subunit SPT16-like middle" evidence="2">
    <location>
        <begin position="198"/>
        <end position="299"/>
    </location>
</feature>
<accession>A0AAD7UI28</accession>
<dbReference type="Proteomes" id="UP001230188">
    <property type="component" value="Unassembled WGS sequence"/>
</dbReference>
<dbReference type="PANTHER" id="PTHR45849">
    <property type="entry name" value="FACT COMPLEX SUBUNIT SSRP1"/>
    <property type="match status" value="1"/>
</dbReference>
<dbReference type="GO" id="GO:0031491">
    <property type="term" value="F:nucleosome binding"/>
    <property type="evidence" value="ECO:0007669"/>
    <property type="project" value="TreeGrafter"/>
</dbReference>
<feature type="compositionally biased region" description="Acidic residues" evidence="1">
    <location>
        <begin position="336"/>
        <end position="357"/>
    </location>
</feature>
<dbReference type="SMART" id="SM01287">
    <property type="entry name" value="Rtt106"/>
    <property type="match status" value="1"/>
</dbReference>